<evidence type="ECO:0000313" key="2">
    <source>
        <dbReference type="Proteomes" id="UP000001593"/>
    </source>
</evidence>
<dbReference type="HOGENOM" id="CLU_065211_1_0_1"/>
<dbReference type="GO" id="GO:0000172">
    <property type="term" value="C:ribonuclease MRP complex"/>
    <property type="evidence" value="ECO:0000318"/>
    <property type="project" value="GO_Central"/>
</dbReference>
<dbReference type="AlphaFoldDB" id="A7RPW7"/>
<dbReference type="STRING" id="45351.A7RPW7"/>
<dbReference type="OMA" id="HAYNCRV"/>
<dbReference type="OrthoDB" id="63112at2759"/>
<dbReference type="Proteomes" id="UP000001593">
    <property type="component" value="Unassembled WGS sequence"/>
</dbReference>
<dbReference type="InterPro" id="IPR013893">
    <property type="entry name" value="RNase_P_Rpp40"/>
</dbReference>
<proteinExistence type="predicted"/>
<protein>
    <submittedName>
        <fullName evidence="1">Uncharacterized protein</fullName>
    </submittedName>
</protein>
<accession>A7RPW7</accession>
<organism evidence="1 2">
    <name type="scientific">Nematostella vectensis</name>
    <name type="common">Starlet sea anemone</name>
    <dbReference type="NCBI Taxonomy" id="45351"/>
    <lineage>
        <taxon>Eukaryota</taxon>
        <taxon>Metazoa</taxon>
        <taxon>Cnidaria</taxon>
        <taxon>Anthozoa</taxon>
        <taxon>Hexacorallia</taxon>
        <taxon>Actiniaria</taxon>
        <taxon>Edwardsiidae</taxon>
        <taxon>Nematostella</taxon>
    </lineage>
</organism>
<sequence length="367" mass="42124">MADETPHFPTPKRRLIFEKYSFKDAKKRYEKQIKEHFYNHCVSVMMPETVKDERMDFLHSSDFLGDFLVATLPVHLFTDKEFIEHFVRNGSITALSYDTHIDTENCIALLPTGKLVLSLDKDIYEELGIPGKKSIFVKSNRFVVEVDVKAASFTSGKKLYSRVRQCFKRHAECLTNKYLLMWTDQGGVLDNGKLQSFLINYESKLLKTKRSRHDFHNVLAPVLDYQHPKTSTEAMPSACDAAQFHEWLGCMECGVDCSKAAADSYTSRLTCPVPSHHLYRISNLKWTGFIATQSVINILHKARTLFEQDRKPPWITLTVWGFADSPVSWSDNEHGFQIAGDNVYTFVLFPDDSYWCFIAMGSHDVCS</sequence>
<dbReference type="PhylomeDB" id="A7RPW7"/>
<dbReference type="GO" id="GO:0001682">
    <property type="term" value="P:tRNA 5'-leader removal"/>
    <property type="evidence" value="ECO:0000318"/>
    <property type="project" value="GO_Central"/>
</dbReference>
<gene>
    <name evidence="1" type="ORF">NEMVEDRAFT_v1g200333</name>
</gene>
<dbReference type="EMBL" id="DS469527">
    <property type="protein sequence ID" value="EDO46455.1"/>
    <property type="molecule type" value="Genomic_DNA"/>
</dbReference>
<dbReference type="PANTHER" id="PTHR15396:SF1">
    <property type="entry name" value="RIBONUCLEASE P PROTEIN SUBUNIT P40"/>
    <property type="match status" value="1"/>
</dbReference>
<keyword evidence="2" id="KW-1185">Reference proteome</keyword>
<reference evidence="1 2" key="1">
    <citation type="journal article" date="2007" name="Science">
        <title>Sea anemone genome reveals ancestral eumetazoan gene repertoire and genomic organization.</title>
        <authorList>
            <person name="Putnam N.H."/>
            <person name="Srivastava M."/>
            <person name="Hellsten U."/>
            <person name="Dirks B."/>
            <person name="Chapman J."/>
            <person name="Salamov A."/>
            <person name="Terry A."/>
            <person name="Shapiro H."/>
            <person name="Lindquist E."/>
            <person name="Kapitonov V.V."/>
            <person name="Jurka J."/>
            <person name="Genikhovich G."/>
            <person name="Grigoriev I.V."/>
            <person name="Lucas S.M."/>
            <person name="Steele R.E."/>
            <person name="Finnerty J.R."/>
            <person name="Technau U."/>
            <person name="Martindale M.Q."/>
            <person name="Rokhsar D.S."/>
        </authorList>
    </citation>
    <scope>NUCLEOTIDE SEQUENCE [LARGE SCALE GENOMIC DNA]</scope>
    <source>
        <strain evidence="2">CH2 X CH6</strain>
    </source>
</reference>
<dbReference type="GO" id="GO:0030681">
    <property type="term" value="C:multimeric ribonuclease P complex"/>
    <property type="evidence" value="ECO:0000318"/>
    <property type="project" value="GO_Central"/>
</dbReference>
<evidence type="ECO:0000313" key="1">
    <source>
        <dbReference type="EMBL" id="EDO46455.1"/>
    </source>
</evidence>
<dbReference type="InParanoid" id="A7RPW7"/>
<dbReference type="GO" id="GO:0000447">
    <property type="term" value="P:endonucleolytic cleavage in ITS1 to separate SSU-rRNA from 5.8S rRNA and LSU-rRNA from tricistronic rRNA transcript (SSU-rRNA, 5.8S rRNA, LSU-rRNA)"/>
    <property type="evidence" value="ECO:0000318"/>
    <property type="project" value="GO_Central"/>
</dbReference>
<dbReference type="Pfam" id="PF08584">
    <property type="entry name" value="Ribonuc_P_40"/>
    <property type="match status" value="1"/>
</dbReference>
<dbReference type="eggNOG" id="ENOG502QSAV">
    <property type="taxonomic scope" value="Eukaryota"/>
</dbReference>
<dbReference type="PANTHER" id="PTHR15396">
    <property type="entry name" value="RIBONUCLEASE P PROTEIN SUBUNIT P40"/>
    <property type="match status" value="1"/>
</dbReference>
<dbReference type="KEGG" id="nve:5518520"/>
<name>A7RPW7_NEMVE</name>